<dbReference type="AlphaFoldDB" id="A0A511DKU9"/>
<proteinExistence type="inferred from homology"/>
<dbReference type="InterPro" id="IPR005119">
    <property type="entry name" value="LysR_subst-bd"/>
</dbReference>
<protein>
    <submittedName>
        <fullName evidence="6">LysR family transcriptional regulator</fullName>
    </submittedName>
</protein>
<dbReference type="OrthoDB" id="9785974at2"/>
<keyword evidence="4" id="KW-0804">Transcription</keyword>
<name>A0A511DKU9_9PSEU</name>
<dbReference type="SUPFAM" id="SSF53850">
    <property type="entry name" value="Periplasmic binding protein-like II"/>
    <property type="match status" value="1"/>
</dbReference>
<dbReference type="RefSeq" id="WP_147110232.1">
    <property type="nucleotide sequence ID" value="NZ_BJVJ01000042.1"/>
</dbReference>
<keyword evidence="3" id="KW-0238">DNA-binding</keyword>
<keyword evidence="2" id="KW-0805">Transcription regulation</keyword>
<dbReference type="Pfam" id="PF00126">
    <property type="entry name" value="HTH_1"/>
    <property type="match status" value="1"/>
</dbReference>
<comment type="similarity">
    <text evidence="1">Belongs to the LysR transcriptional regulatory family.</text>
</comment>
<dbReference type="InterPro" id="IPR036388">
    <property type="entry name" value="WH-like_DNA-bd_sf"/>
</dbReference>
<dbReference type="EMBL" id="BJVJ01000042">
    <property type="protein sequence ID" value="GEL24903.1"/>
    <property type="molecule type" value="Genomic_DNA"/>
</dbReference>
<dbReference type="PANTHER" id="PTHR30537:SF5">
    <property type="entry name" value="HTH-TYPE TRANSCRIPTIONAL ACTIVATOR TTDR-RELATED"/>
    <property type="match status" value="1"/>
</dbReference>
<dbReference type="GO" id="GO:0003700">
    <property type="term" value="F:DNA-binding transcription factor activity"/>
    <property type="evidence" value="ECO:0007669"/>
    <property type="project" value="InterPro"/>
</dbReference>
<evidence type="ECO:0000256" key="1">
    <source>
        <dbReference type="ARBA" id="ARBA00009437"/>
    </source>
</evidence>
<dbReference type="InterPro" id="IPR058163">
    <property type="entry name" value="LysR-type_TF_proteobact-type"/>
</dbReference>
<evidence type="ECO:0000256" key="3">
    <source>
        <dbReference type="ARBA" id="ARBA00023125"/>
    </source>
</evidence>
<evidence type="ECO:0000256" key="4">
    <source>
        <dbReference type="ARBA" id="ARBA00023163"/>
    </source>
</evidence>
<keyword evidence="7" id="KW-1185">Reference proteome</keyword>
<organism evidence="6 7">
    <name type="scientific">Pseudonocardia sulfidoxydans NBRC 16205</name>
    <dbReference type="NCBI Taxonomy" id="1223511"/>
    <lineage>
        <taxon>Bacteria</taxon>
        <taxon>Bacillati</taxon>
        <taxon>Actinomycetota</taxon>
        <taxon>Actinomycetes</taxon>
        <taxon>Pseudonocardiales</taxon>
        <taxon>Pseudonocardiaceae</taxon>
        <taxon>Pseudonocardia</taxon>
    </lineage>
</organism>
<dbReference type="Proteomes" id="UP000321685">
    <property type="component" value="Unassembled WGS sequence"/>
</dbReference>
<feature type="domain" description="HTH lysR-type" evidence="5">
    <location>
        <begin position="1"/>
        <end position="61"/>
    </location>
</feature>
<dbReference type="GO" id="GO:0006351">
    <property type="term" value="P:DNA-templated transcription"/>
    <property type="evidence" value="ECO:0007669"/>
    <property type="project" value="TreeGrafter"/>
</dbReference>
<dbReference type="GO" id="GO:0043565">
    <property type="term" value="F:sequence-specific DNA binding"/>
    <property type="evidence" value="ECO:0007669"/>
    <property type="project" value="TreeGrafter"/>
</dbReference>
<dbReference type="Gene3D" id="1.10.10.10">
    <property type="entry name" value="Winged helix-like DNA-binding domain superfamily/Winged helix DNA-binding domain"/>
    <property type="match status" value="1"/>
</dbReference>
<evidence type="ECO:0000256" key="2">
    <source>
        <dbReference type="ARBA" id="ARBA00023015"/>
    </source>
</evidence>
<dbReference type="InterPro" id="IPR000847">
    <property type="entry name" value="LysR_HTH_N"/>
</dbReference>
<gene>
    <name evidence="6" type="ORF">PSU4_38570</name>
</gene>
<dbReference type="PROSITE" id="PS50931">
    <property type="entry name" value="HTH_LYSR"/>
    <property type="match status" value="1"/>
</dbReference>
<comment type="caution">
    <text evidence="6">The sequence shown here is derived from an EMBL/GenBank/DDBJ whole genome shotgun (WGS) entry which is preliminary data.</text>
</comment>
<evidence type="ECO:0000313" key="6">
    <source>
        <dbReference type="EMBL" id="GEL24903.1"/>
    </source>
</evidence>
<dbReference type="SUPFAM" id="SSF46785">
    <property type="entry name" value="Winged helix' DNA-binding domain"/>
    <property type="match status" value="1"/>
</dbReference>
<accession>A0A511DKU9</accession>
<dbReference type="InterPro" id="IPR036390">
    <property type="entry name" value="WH_DNA-bd_sf"/>
</dbReference>
<dbReference type="PANTHER" id="PTHR30537">
    <property type="entry name" value="HTH-TYPE TRANSCRIPTIONAL REGULATOR"/>
    <property type="match status" value="1"/>
</dbReference>
<evidence type="ECO:0000313" key="7">
    <source>
        <dbReference type="Proteomes" id="UP000321685"/>
    </source>
</evidence>
<reference evidence="6 7" key="1">
    <citation type="submission" date="2019-07" db="EMBL/GenBank/DDBJ databases">
        <title>Whole genome shotgun sequence of Pseudonocardia sulfidoxydans NBRC 16205.</title>
        <authorList>
            <person name="Hosoyama A."/>
            <person name="Uohara A."/>
            <person name="Ohji S."/>
            <person name="Ichikawa N."/>
        </authorList>
    </citation>
    <scope>NUCLEOTIDE SEQUENCE [LARGE SCALE GENOMIC DNA]</scope>
    <source>
        <strain evidence="6 7">NBRC 16205</strain>
    </source>
</reference>
<dbReference type="Gene3D" id="3.40.190.290">
    <property type="match status" value="1"/>
</dbReference>
<sequence>MDLSDLDDLEFFDGIATADTLTEAARRWGVSTSAVSKRLASLERRLGAQLVRRSTRRLSLTDEGERYAVGARRLLPLISDLEEDVGRRRGALRGRVAVHATMGLGRSHVAPALGAFAAANPGVSVELELSHLPLHVAGSPFDFAVRVGRRDDTSLLSRTLLPNRRVVCASPGYLASRAAPHGLGDIADHQCIVIREIDTDHTVWRFGDDDAETTVRVPGTMITNDGDVATRWCVDGHGLLMRSLWHVGPLLRDGVLVRVLREVPTPRADVVAMYPAGRHLSRRASAALDHLADELDRRLGAATAD</sequence>
<evidence type="ECO:0000259" key="5">
    <source>
        <dbReference type="PROSITE" id="PS50931"/>
    </source>
</evidence>
<dbReference type="Pfam" id="PF03466">
    <property type="entry name" value="LysR_substrate"/>
    <property type="match status" value="1"/>
</dbReference>